<dbReference type="InterPro" id="IPR014284">
    <property type="entry name" value="RNA_pol_sigma-70_dom"/>
</dbReference>
<dbReference type="InterPro" id="IPR013324">
    <property type="entry name" value="RNA_pol_sigma_r3/r4-like"/>
</dbReference>
<evidence type="ECO:0000256" key="4">
    <source>
        <dbReference type="ARBA" id="ARBA00023163"/>
    </source>
</evidence>
<keyword evidence="4" id="KW-0804">Transcription</keyword>
<keyword evidence="2" id="KW-0805">Transcription regulation</keyword>
<protein>
    <submittedName>
        <fullName evidence="7">RNA polymerase sigma-70 factor, ECF subfamily</fullName>
    </submittedName>
</protein>
<dbReference type="SUPFAM" id="SSF88659">
    <property type="entry name" value="Sigma3 and sigma4 domains of RNA polymerase sigma factors"/>
    <property type="match status" value="1"/>
</dbReference>
<accession>A0A1I0XHR0</accession>
<gene>
    <name evidence="7" type="ORF">SAMN04488528_100883</name>
</gene>
<dbReference type="InterPro" id="IPR007627">
    <property type="entry name" value="RNA_pol_sigma70_r2"/>
</dbReference>
<evidence type="ECO:0000259" key="5">
    <source>
        <dbReference type="Pfam" id="PF04542"/>
    </source>
</evidence>
<dbReference type="Pfam" id="PF04542">
    <property type="entry name" value="Sigma70_r2"/>
    <property type="match status" value="1"/>
</dbReference>
<reference evidence="7 8" key="1">
    <citation type="submission" date="2016-10" db="EMBL/GenBank/DDBJ databases">
        <authorList>
            <person name="de Groot N.N."/>
        </authorList>
    </citation>
    <scope>NUCLEOTIDE SEQUENCE [LARGE SCALE GENOMIC DNA]</scope>
    <source>
        <strain evidence="7 8">DSM 12271</strain>
    </source>
</reference>
<dbReference type="InterPro" id="IPR036388">
    <property type="entry name" value="WH-like_DNA-bd_sf"/>
</dbReference>
<dbReference type="Pfam" id="PF08281">
    <property type="entry name" value="Sigma70_r4_2"/>
    <property type="match status" value="1"/>
</dbReference>
<evidence type="ECO:0000313" key="7">
    <source>
        <dbReference type="EMBL" id="SFA99820.1"/>
    </source>
</evidence>
<evidence type="ECO:0000256" key="2">
    <source>
        <dbReference type="ARBA" id="ARBA00023015"/>
    </source>
</evidence>
<name>A0A1I0XHR0_9CLOT</name>
<dbReference type="PANTHER" id="PTHR43133">
    <property type="entry name" value="RNA POLYMERASE ECF-TYPE SIGMA FACTO"/>
    <property type="match status" value="1"/>
</dbReference>
<evidence type="ECO:0000313" key="8">
    <source>
        <dbReference type="Proteomes" id="UP000198619"/>
    </source>
</evidence>
<dbReference type="OrthoDB" id="9784984at2"/>
<dbReference type="AlphaFoldDB" id="A0A1I0XHR0"/>
<dbReference type="EMBL" id="FOKI01000008">
    <property type="protein sequence ID" value="SFA99820.1"/>
    <property type="molecule type" value="Genomic_DNA"/>
</dbReference>
<dbReference type="GO" id="GO:0006352">
    <property type="term" value="P:DNA-templated transcription initiation"/>
    <property type="evidence" value="ECO:0007669"/>
    <property type="project" value="InterPro"/>
</dbReference>
<dbReference type="InterPro" id="IPR013325">
    <property type="entry name" value="RNA_pol_sigma_r2"/>
</dbReference>
<dbReference type="STRING" id="84698.SAMN04488528_100883"/>
<comment type="similarity">
    <text evidence="1">Belongs to the sigma-70 factor family. ECF subfamily.</text>
</comment>
<feature type="domain" description="RNA polymerase sigma factor 70 region 4 type 2" evidence="6">
    <location>
        <begin position="122"/>
        <end position="169"/>
    </location>
</feature>
<dbReference type="NCBIfam" id="TIGR02937">
    <property type="entry name" value="sigma70-ECF"/>
    <property type="match status" value="1"/>
</dbReference>
<evidence type="ECO:0000256" key="3">
    <source>
        <dbReference type="ARBA" id="ARBA00023082"/>
    </source>
</evidence>
<dbReference type="Gene3D" id="1.10.10.10">
    <property type="entry name" value="Winged helix-like DNA-binding domain superfamily/Winged helix DNA-binding domain"/>
    <property type="match status" value="1"/>
</dbReference>
<feature type="domain" description="RNA polymerase sigma-70 region 2" evidence="5">
    <location>
        <begin position="22"/>
        <end position="88"/>
    </location>
</feature>
<dbReference type="SUPFAM" id="SSF88946">
    <property type="entry name" value="Sigma2 domain of RNA polymerase sigma factors"/>
    <property type="match status" value="1"/>
</dbReference>
<dbReference type="PANTHER" id="PTHR43133:SF60">
    <property type="entry name" value="RNA POLYMERASE SIGMA FACTOR SIGV"/>
    <property type="match status" value="1"/>
</dbReference>
<dbReference type="RefSeq" id="WP_090040022.1">
    <property type="nucleotide sequence ID" value="NZ_FOKI01000008.1"/>
</dbReference>
<keyword evidence="8" id="KW-1185">Reference proteome</keyword>
<evidence type="ECO:0000256" key="1">
    <source>
        <dbReference type="ARBA" id="ARBA00010641"/>
    </source>
</evidence>
<dbReference type="InterPro" id="IPR013249">
    <property type="entry name" value="RNA_pol_sigma70_r4_t2"/>
</dbReference>
<organism evidence="7 8">
    <name type="scientific">Clostridium frigidicarnis</name>
    <dbReference type="NCBI Taxonomy" id="84698"/>
    <lineage>
        <taxon>Bacteria</taxon>
        <taxon>Bacillati</taxon>
        <taxon>Bacillota</taxon>
        <taxon>Clostridia</taxon>
        <taxon>Eubacteriales</taxon>
        <taxon>Clostridiaceae</taxon>
        <taxon>Clostridium</taxon>
    </lineage>
</organism>
<dbReference type="InterPro" id="IPR039425">
    <property type="entry name" value="RNA_pol_sigma-70-like"/>
</dbReference>
<dbReference type="GO" id="GO:0016987">
    <property type="term" value="F:sigma factor activity"/>
    <property type="evidence" value="ECO:0007669"/>
    <property type="project" value="UniProtKB-KW"/>
</dbReference>
<evidence type="ECO:0000259" key="6">
    <source>
        <dbReference type="Pfam" id="PF08281"/>
    </source>
</evidence>
<dbReference type="Gene3D" id="1.10.1740.10">
    <property type="match status" value="1"/>
</dbReference>
<dbReference type="Proteomes" id="UP000198619">
    <property type="component" value="Unassembled WGS sequence"/>
</dbReference>
<proteinExistence type="inferred from homology"/>
<keyword evidence="3" id="KW-0731">Sigma factor</keyword>
<sequence>MEEEKLVKQIRNKGDKDAANQLINSYYKYIYLYVYKQVNNQEISKDITQEIFISMLRSITSYETKKASFKTWLYKIASNKIIDYYRSKNYKYTTKIVGIEEIDISNTKDIEAEIIQKEHIKEIIDIVNNLESNIQQIFRLKVFGEMTFKEISEILEISESTVKTKYYSTIKKIKKELK</sequence>
<dbReference type="GO" id="GO:0003677">
    <property type="term" value="F:DNA binding"/>
    <property type="evidence" value="ECO:0007669"/>
    <property type="project" value="InterPro"/>
</dbReference>